<dbReference type="AlphaFoldDB" id="A0AAJ0AUA1"/>
<comment type="caution">
    <text evidence="2">The sequence shown here is derived from an EMBL/GenBank/DDBJ whole genome shotgun (WGS) entry which is preliminary data.</text>
</comment>
<reference evidence="2" key="1">
    <citation type="submission" date="2021-06" db="EMBL/GenBank/DDBJ databases">
        <title>Comparative genomics, transcriptomics and evolutionary studies reveal genomic signatures of adaptation to plant cell wall in hemibiotrophic fungi.</title>
        <authorList>
            <consortium name="DOE Joint Genome Institute"/>
            <person name="Baroncelli R."/>
            <person name="Diaz J.F."/>
            <person name="Benocci T."/>
            <person name="Peng M."/>
            <person name="Battaglia E."/>
            <person name="Haridas S."/>
            <person name="Andreopoulos W."/>
            <person name="Labutti K."/>
            <person name="Pangilinan J."/>
            <person name="Floch G.L."/>
            <person name="Makela M.R."/>
            <person name="Henrissat B."/>
            <person name="Grigoriev I.V."/>
            <person name="Crouch J.A."/>
            <person name="De Vries R.P."/>
            <person name="Sukno S.A."/>
            <person name="Thon M.R."/>
        </authorList>
    </citation>
    <scope>NUCLEOTIDE SEQUENCE</scope>
    <source>
        <strain evidence="2">CBS 193.32</strain>
    </source>
</reference>
<proteinExistence type="predicted"/>
<protein>
    <submittedName>
        <fullName evidence="2">Uncharacterized protein</fullName>
    </submittedName>
</protein>
<keyword evidence="3" id="KW-1185">Reference proteome</keyword>
<sequence length="172" mass="18849">MVQGSCRSDLSSSPGPAAAAPLPKPVDCPDPPAEIWISSDSFPSSVSIVDQEVYAVACCIPSQSTMPRSASCILVQRGSIRHHLQRQDRPVTQELRHNCRRLLVYALETAARSLALTWQTAFLQITVQNLAGWRAMSARPDCRVPLALQTTDRVFAHRMSFGTNTLLPTHPS</sequence>
<name>A0AAJ0AUA1_9PEZI</name>
<accession>A0AAJ0AUA1</accession>
<evidence type="ECO:0000256" key="1">
    <source>
        <dbReference type="SAM" id="MobiDB-lite"/>
    </source>
</evidence>
<organism evidence="2 3">
    <name type="scientific">Colletotrichum godetiae</name>
    <dbReference type="NCBI Taxonomy" id="1209918"/>
    <lineage>
        <taxon>Eukaryota</taxon>
        <taxon>Fungi</taxon>
        <taxon>Dikarya</taxon>
        <taxon>Ascomycota</taxon>
        <taxon>Pezizomycotina</taxon>
        <taxon>Sordariomycetes</taxon>
        <taxon>Hypocreomycetidae</taxon>
        <taxon>Glomerellales</taxon>
        <taxon>Glomerellaceae</taxon>
        <taxon>Colletotrichum</taxon>
        <taxon>Colletotrichum acutatum species complex</taxon>
    </lineage>
</organism>
<gene>
    <name evidence="2" type="ORF">BDP55DRAFT_628145</name>
</gene>
<evidence type="ECO:0000313" key="3">
    <source>
        <dbReference type="Proteomes" id="UP001224890"/>
    </source>
</evidence>
<dbReference type="EMBL" id="JAHMHR010000006">
    <property type="protein sequence ID" value="KAK1690487.1"/>
    <property type="molecule type" value="Genomic_DNA"/>
</dbReference>
<dbReference type="RefSeq" id="XP_060434182.1">
    <property type="nucleotide sequence ID" value="XM_060571859.1"/>
</dbReference>
<evidence type="ECO:0000313" key="2">
    <source>
        <dbReference type="EMBL" id="KAK1690487.1"/>
    </source>
</evidence>
<dbReference type="GeneID" id="85456385"/>
<feature type="compositionally biased region" description="Low complexity" evidence="1">
    <location>
        <begin position="8"/>
        <end position="21"/>
    </location>
</feature>
<dbReference type="Proteomes" id="UP001224890">
    <property type="component" value="Unassembled WGS sequence"/>
</dbReference>
<feature type="region of interest" description="Disordered" evidence="1">
    <location>
        <begin position="1"/>
        <end position="24"/>
    </location>
</feature>